<gene>
    <name evidence="2" type="ORF">L201_005889</name>
</gene>
<reference evidence="2 3" key="1">
    <citation type="submission" date="2024-01" db="EMBL/GenBank/DDBJ databases">
        <title>Comparative genomics of Cryptococcus and Kwoniella reveals pathogenesis evolution and contrasting modes of karyotype evolution via chromosome fusion or intercentromeric recombination.</title>
        <authorList>
            <person name="Coelho M.A."/>
            <person name="David-Palma M."/>
            <person name="Shea T."/>
            <person name="Bowers K."/>
            <person name="McGinley-Smith S."/>
            <person name="Mohammad A.W."/>
            <person name="Gnirke A."/>
            <person name="Yurkov A.M."/>
            <person name="Nowrousian M."/>
            <person name="Sun S."/>
            <person name="Cuomo C.A."/>
            <person name="Heitman J."/>
        </authorList>
    </citation>
    <scope>NUCLEOTIDE SEQUENCE [LARGE SCALE GENOMIC DNA]</scope>
    <source>
        <strain evidence="2 3">CBS 6074</strain>
    </source>
</reference>
<feature type="region of interest" description="Disordered" evidence="1">
    <location>
        <begin position="113"/>
        <end position="182"/>
    </location>
</feature>
<name>A0AAX4K085_9TREE</name>
<evidence type="ECO:0000313" key="3">
    <source>
        <dbReference type="Proteomes" id="UP001355207"/>
    </source>
</evidence>
<dbReference type="GeneID" id="91096559"/>
<dbReference type="EMBL" id="CP144105">
    <property type="protein sequence ID" value="WWC90951.1"/>
    <property type="molecule type" value="Genomic_DNA"/>
</dbReference>
<organism evidence="2 3">
    <name type="scientific">Kwoniella dendrophila CBS 6074</name>
    <dbReference type="NCBI Taxonomy" id="1295534"/>
    <lineage>
        <taxon>Eukaryota</taxon>
        <taxon>Fungi</taxon>
        <taxon>Dikarya</taxon>
        <taxon>Basidiomycota</taxon>
        <taxon>Agaricomycotina</taxon>
        <taxon>Tremellomycetes</taxon>
        <taxon>Tremellales</taxon>
        <taxon>Cryptococcaceae</taxon>
        <taxon>Kwoniella</taxon>
    </lineage>
</organism>
<dbReference type="AlphaFoldDB" id="A0AAX4K085"/>
<sequence>MTSVPTCTRRRPLSVSVIHEAHLEPALPEPIPCPITPLVTSYRSNLSRGLGLGHHQDEYTPSPLKELEKRWKETRRRRMGNGESDNNVKNRFIKHNVHEIDEPTRRNNVRFASSSSALLTPPSTPPRSPQLSAKETQYEQAVLHSAKPNRGKKGNTAPAYPAIPPDLQSVSPQAFHPITSSPLPPTVKPVPILKAKEDTIYVHSPASSYELTLNLAVGQVIRVRKGGMVIELTSGTGREKARILRLRDFENWSKYEKRDWENVSGVVEGFKRITPRVKLYHPLGHLIMTCSSPPDIIISFRLGFETPRSSPRNLKYNQQNGHKMTMRRQGYSRVKVIYSRSKSEMKVDTICKDTSHHSKESLKTQRLIKLSPHNQQENLDKGEGLSSLEELAVELGFQTDFQDWKEEENEGLRRLWFLRDEWGRWDNG</sequence>
<proteinExistence type="predicted"/>
<evidence type="ECO:0000313" key="2">
    <source>
        <dbReference type="EMBL" id="WWC90951.1"/>
    </source>
</evidence>
<dbReference type="RefSeq" id="XP_066077714.1">
    <property type="nucleotide sequence ID" value="XM_066221617.1"/>
</dbReference>
<keyword evidence="3" id="KW-1185">Reference proteome</keyword>
<protein>
    <submittedName>
        <fullName evidence="2">Uncharacterized protein</fullName>
    </submittedName>
</protein>
<dbReference type="Proteomes" id="UP001355207">
    <property type="component" value="Chromosome 8"/>
</dbReference>
<evidence type="ECO:0000256" key="1">
    <source>
        <dbReference type="SAM" id="MobiDB-lite"/>
    </source>
</evidence>
<accession>A0AAX4K085</accession>